<dbReference type="PANTHER" id="PTHR43543:SF1">
    <property type="entry name" value="MALONIC SEMIALDEHYDE REDUCTASE RUTE-RELATED"/>
    <property type="match status" value="1"/>
</dbReference>
<dbReference type="EMBL" id="VFOP01000001">
    <property type="protein sequence ID" value="TQL51324.1"/>
    <property type="molecule type" value="Genomic_DNA"/>
</dbReference>
<evidence type="ECO:0000259" key="1">
    <source>
        <dbReference type="Pfam" id="PF00881"/>
    </source>
</evidence>
<dbReference type="InterPro" id="IPR050461">
    <property type="entry name" value="Nitroreductase_HadB/RutE"/>
</dbReference>
<dbReference type="RefSeq" id="WP_228393218.1">
    <property type="nucleotide sequence ID" value="NZ_BAAAIK010000010.1"/>
</dbReference>
<dbReference type="Pfam" id="PF00881">
    <property type="entry name" value="Nitroreductase"/>
    <property type="match status" value="1"/>
</dbReference>
<dbReference type="Gene3D" id="3.40.109.10">
    <property type="entry name" value="NADH Oxidase"/>
    <property type="match status" value="1"/>
</dbReference>
<keyword evidence="3" id="KW-1185">Reference proteome</keyword>
<reference evidence="2 3" key="1">
    <citation type="submission" date="2019-06" db="EMBL/GenBank/DDBJ databases">
        <title>Sequencing the genomes of 1000 actinobacteria strains.</title>
        <authorList>
            <person name="Klenk H.-P."/>
        </authorList>
    </citation>
    <scope>NUCLEOTIDE SEQUENCE [LARGE SCALE GENOMIC DNA]</scope>
    <source>
        <strain evidence="2 3">DSM 12335</strain>
    </source>
</reference>
<evidence type="ECO:0000313" key="2">
    <source>
        <dbReference type="EMBL" id="TQL51324.1"/>
    </source>
</evidence>
<sequence length="206" mass="22512">MTAYAPETPDLLTLDPEAQDLLFREARTANTFTDEPVSRAQVQAIYDLIKWAPTAMNAQPLRMVLLESAESRARLLPLMGEGNRAKTETAPMTVLLAADTSFHEELPRTFPHATGLKDMFEDNAAARQRTARLNSSLQVGYFILGARAAGLAAGPMTGFDVDAVSAEFFPDGDHEVLVVVNLGHPGEGAWMQRLPRLDFDEVVTAL</sequence>
<dbReference type="Proteomes" id="UP000319516">
    <property type="component" value="Unassembled WGS sequence"/>
</dbReference>
<protein>
    <submittedName>
        <fullName evidence="2">3-hydroxypropanoate dehydrogenase</fullName>
    </submittedName>
</protein>
<evidence type="ECO:0000313" key="3">
    <source>
        <dbReference type="Proteomes" id="UP000319516"/>
    </source>
</evidence>
<dbReference type="InterPro" id="IPR000415">
    <property type="entry name" value="Nitroreductase-like"/>
</dbReference>
<dbReference type="SUPFAM" id="SSF55469">
    <property type="entry name" value="FMN-dependent nitroreductase-like"/>
    <property type="match status" value="1"/>
</dbReference>
<accession>A0A542YTQ1</accession>
<dbReference type="GO" id="GO:0016491">
    <property type="term" value="F:oxidoreductase activity"/>
    <property type="evidence" value="ECO:0007669"/>
    <property type="project" value="InterPro"/>
</dbReference>
<feature type="domain" description="Nitroreductase" evidence="1">
    <location>
        <begin position="26"/>
        <end position="184"/>
    </location>
</feature>
<dbReference type="PANTHER" id="PTHR43543">
    <property type="entry name" value="MALONIC SEMIALDEHYDE REDUCTASE RUTE-RELATED"/>
    <property type="match status" value="1"/>
</dbReference>
<dbReference type="NCBIfam" id="NF003768">
    <property type="entry name" value="PRK05365.1"/>
    <property type="match status" value="1"/>
</dbReference>
<dbReference type="InterPro" id="IPR029479">
    <property type="entry name" value="Nitroreductase"/>
</dbReference>
<proteinExistence type="predicted"/>
<gene>
    <name evidence="2" type="ORF">FB467_2466</name>
</gene>
<dbReference type="AlphaFoldDB" id="A0A542YTQ1"/>
<organism evidence="2 3">
    <name type="scientific">Ornithinicoccus hortensis</name>
    <dbReference type="NCBI Taxonomy" id="82346"/>
    <lineage>
        <taxon>Bacteria</taxon>
        <taxon>Bacillati</taxon>
        <taxon>Actinomycetota</taxon>
        <taxon>Actinomycetes</taxon>
        <taxon>Micrococcales</taxon>
        <taxon>Intrasporangiaceae</taxon>
        <taxon>Ornithinicoccus</taxon>
    </lineage>
</organism>
<name>A0A542YTQ1_9MICO</name>
<comment type="caution">
    <text evidence="2">The sequence shown here is derived from an EMBL/GenBank/DDBJ whole genome shotgun (WGS) entry which is preliminary data.</text>
</comment>